<dbReference type="SUPFAM" id="SSF53474">
    <property type="entry name" value="alpha/beta-Hydrolases"/>
    <property type="match status" value="1"/>
</dbReference>
<name>A0A418XYL3_9GAMM</name>
<dbReference type="Gene3D" id="3.40.50.1820">
    <property type="entry name" value="alpha/beta hydrolase"/>
    <property type="match status" value="1"/>
</dbReference>
<dbReference type="PANTHER" id="PTHR31497">
    <property type="entry name" value="AUTOCRINE PROLIFERATION REPRESSOR PROTEIN A"/>
    <property type="match status" value="1"/>
</dbReference>
<dbReference type="OrthoDB" id="8950502at2"/>
<feature type="chain" id="PRO_5019013980" description="PhoPQ-activated pathogenicity protein" evidence="1">
    <location>
        <begin position="20"/>
        <end position="464"/>
    </location>
</feature>
<keyword evidence="1" id="KW-0732">Signal</keyword>
<organism evidence="2 3">
    <name type="scientific">Alcanivorax profundi</name>
    <dbReference type="NCBI Taxonomy" id="2338368"/>
    <lineage>
        <taxon>Bacteria</taxon>
        <taxon>Pseudomonadati</taxon>
        <taxon>Pseudomonadota</taxon>
        <taxon>Gammaproteobacteria</taxon>
        <taxon>Oceanospirillales</taxon>
        <taxon>Alcanivoracaceae</taxon>
        <taxon>Alcanivorax</taxon>
    </lineage>
</organism>
<reference evidence="2 3" key="1">
    <citation type="submission" date="2018-09" db="EMBL/GenBank/DDBJ databases">
        <title>Alcanivorax profundi sp. nov., isolated from 1000 m-depth seawater of the Mariana Trench.</title>
        <authorList>
            <person name="Liu J."/>
        </authorList>
    </citation>
    <scope>NUCLEOTIDE SEQUENCE [LARGE SCALE GENOMIC DNA]</scope>
    <source>
        <strain evidence="2 3">MTEO17</strain>
    </source>
</reference>
<proteinExistence type="predicted"/>
<comment type="caution">
    <text evidence="2">The sequence shown here is derived from an EMBL/GenBank/DDBJ whole genome shotgun (WGS) entry which is preliminary data.</text>
</comment>
<dbReference type="AlphaFoldDB" id="A0A418XYL3"/>
<evidence type="ECO:0000313" key="3">
    <source>
        <dbReference type="Proteomes" id="UP000283734"/>
    </source>
</evidence>
<evidence type="ECO:0008006" key="4">
    <source>
        <dbReference type="Google" id="ProtNLM"/>
    </source>
</evidence>
<accession>A0A418XYL3</accession>
<keyword evidence="3" id="KW-1185">Reference proteome</keyword>
<sequence>MKWMMAVWLVMALPMGVSGKPAAPVDWQHYHSKDGWWVDHHFLLVESQQWLTPSQVDQPAWQHEVSISVPWSAACPGRERDDHTALVIISGGDRPGAVLRESPGSLSTALALIFCRPVVEIRQVPNQPLVFSADATATPRREDSLLAWTMDRAARVGDMAPVQHAMVTAVRRSLDAVQAFSAQQPGLEPVVDFALLGSSKRGWTAWLVAAEDPRIRALVPVSIDMLNLAKQFDHQHRAYGEYTPALRAFSEQGIDCLIRAGPGKAMLATVDPYALRDRLSLPKLVINASGDAYFVSDSSQFYFADMGPNRWLRYTPNSGHRQGDSLDRVVRLSQVANWLDVILEGRTPPNVSAQLENPQWVITPSEPPRSMLLWQAVNPSARDFRQQSIGNGWHATELDADDDGRYRVDLTDPDKGYQAWFVEARFGGRLAINQQVVTTDIQVRPQALPYPPRECDSHRADTDP</sequence>
<dbReference type="EMBL" id="QYYA01000002">
    <property type="protein sequence ID" value="RJG18114.1"/>
    <property type="molecule type" value="Genomic_DNA"/>
</dbReference>
<evidence type="ECO:0000313" key="2">
    <source>
        <dbReference type="EMBL" id="RJG18114.1"/>
    </source>
</evidence>
<dbReference type="PANTHER" id="PTHR31497:SF0">
    <property type="entry name" value="AUTOCRINE PROLIFERATION REPRESSOR PROTEIN A"/>
    <property type="match status" value="1"/>
</dbReference>
<dbReference type="Pfam" id="PF10142">
    <property type="entry name" value="PhoPQ_related"/>
    <property type="match status" value="1"/>
</dbReference>
<dbReference type="RefSeq" id="WP_119917725.1">
    <property type="nucleotide sequence ID" value="NZ_QYYA01000002.1"/>
</dbReference>
<dbReference type="InterPro" id="IPR009199">
    <property type="entry name" value="PhoPQ-act_pathogen-rel_PqaA"/>
</dbReference>
<dbReference type="Proteomes" id="UP000283734">
    <property type="component" value="Unassembled WGS sequence"/>
</dbReference>
<feature type="signal peptide" evidence="1">
    <location>
        <begin position="1"/>
        <end position="19"/>
    </location>
</feature>
<evidence type="ECO:0000256" key="1">
    <source>
        <dbReference type="SAM" id="SignalP"/>
    </source>
</evidence>
<dbReference type="InterPro" id="IPR029058">
    <property type="entry name" value="AB_hydrolase_fold"/>
</dbReference>
<dbReference type="PIRSF" id="PIRSF014728">
    <property type="entry name" value="PqaA"/>
    <property type="match status" value="1"/>
</dbReference>
<gene>
    <name evidence="2" type="ORF">D4A39_06415</name>
</gene>
<protein>
    <recommendedName>
        <fullName evidence="4">PhoPQ-activated pathogenicity protein</fullName>
    </recommendedName>
</protein>